<dbReference type="InterPro" id="IPR006015">
    <property type="entry name" value="Universal_stress_UspA"/>
</dbReference>
<accession>A0ABD5RE78</accession>
<dbReference type="Pfam" id="PF00582">
    <property type="entry name" value="Usp"/>
    <property type="match status" value="1"/>
</dbReference>
<dbReference type="PANTHER" id="PTHR46268">
    <property type="entry name" value="STRESS RESPONSE PROTEIN NHAX"/>
    <property type="match status" value="1"/>
</dbReference>
<dbReference type="AlphaFoldDB" id="A0ABD5RE78"/>
<evidence type="ECO:0000313" key="3">
    <source>
        <dbReference type="EMBL" id="MFC5368273.1"/>
    </source>
</evidence>
<dbReference type="Gene3D" id="3.40.50.620">
    <property type="entry name" value="HUPs"/>
    <property type="match status" value="1"/>
</dbReference>
<dbReference type="EMBL" id="JBHSKX010000002">
    <property type="protein sequence ID" value="MFC5368273.1"/>
    <property type="molecule type" value="Genomic_DNA"/>
</dbReference>
<evidence type="ECO:0000313" key="4">
    <source>
        <dbReference type="Proteomes" id="UP001596201"/>
    </source>
</evidence>
<dbReference type="InterPro" id="IPR006016">
    <property type="entry name" value="UspA"/>
</dbReference>
<dbReference type="SUPFAM" id="SSF52402">
    <property type="entry name" value="Adenine nucleotide alpha hydrolases-like"/>
    <property type="match status" value="1"/>
</dbReference>
<dbReference type="PANTHER" id="PTHR46268:SF6">
    <property type="entry name" value="UNIVERSAL STRESS PROTEIN UP12"/>
    <property type="match status" value="1"/>
</dbReference>
<protein>
    <submittedName>
        <fullName evidence="3">Universal stress protein</fullName>
    </submittedName>
</protein>
<name>A0ABD5RE78_9EURY</name>
<dbReference type="InterPro" id="IPR014729">
    <property type="entry name" value="Rossmann-like_a/b/a_fold"/>
</dbReference>
<evidence type="ECO:0000256" key="1">
    <source>
        <dbReference type="ARBA" id="ARBA00008791"/>
    </source>
</evidence>
<feature type="domain" description="UspA" evidence="2">
    <location>
        <begin position="2"/>
        <end position="130"/>
    </location>
</feature>
<comment type="caution">
    <text evidence="3">The sequence shown here is derived from an EMBL/GenBank/DDBJ whole genome shotgun (WGS) entry which is preliminary data.</text>
</comment>
<organism evidence="3 4">
    <name type="scientific">Salinirubrum litoreum</name>
    <dbReference type="NCBI Taxonomy" id="1126234"/>
    <lineage>
        <taxon>Archaea</taxon>
        <taxon>Methanobacteriati</taxon>
        <taxon>Methanobacteriota</taxon>
        <taxon>Stenosarchaea group</taxon>
        <taxon>Halobacteria</taxon>
        <taxon>Halobacteriales</taxon>
        <taxon>Haloferacaceae</taxon>
        <taxon>Salinirubrum</taxon>
    </lineage>
</organism>
<proteinExistence type="inferred from homology"/>
<sequence>MQVLVPTDGSDCSDRALRFACDFADRYDADLHVVHFTDSRTSATEQVIEHAREILAEAGVEADPEVVVETDVGVRTAGRVGKAIVSLVSERGYDHVVMGHHGSGAIERAILGSAAETVVRAETTPVTIIP</sequence>
<evidence type="ECO:0000259" key="2">
    <source>
        <dbReference type="Pfam" id="PF00582"/>
    </source>
</evidence>
<comment type="similarity">
    <text evidence="1">Belongs to the universal stress protein A family.</text>
</comment>
<dbReference type="RefSeq" id="WP_227230532.1">
    <property type="nucleotide sequence ID" value="NZ_JAJCVJ010000002.1"/>
</dbReference>
<gene>
    <name evidence="3" type="ORF">ACFPJ5_15190</name>
</gene>
<reference evidence="3 4" key="1">
    <citation type="journal article" date="2019" name="Int. J. Syst. Evol. Microbiol.">
        <title>The Global Catalogue of Microorganisms (GCM) 10K type strain sequencing project: providing services to taxonomists for standard genome sequencing and annotation.</title>
        <authorList>
            <consortium name="The Broad Institute Genomics Platform"/>
            <consortium name="The Broad Institute Genome Sequencing Center for Infectious Disease"/>
            <person name="Wu L."/>
            <person name="Ma J."/>
        </authorList>
    </citation>
    <scope>NUCLEOTIDE SEQUENCE [LARGE SCALE GENOMIC DNA]</scope>
    <source>
        <strain evidence="3 4">CGMCC 1.12237</strain>
    </source>
</reference>
<dbReference type="Proteomes" id="UP001596201">
    <property type="component" value="Unassembled WGS sequence"/>
</dbReference>
<keyword evidence="4" id="KW-1185">Reference proteome</keyword>
<dbReference type="CDD" id="cd00293">
    <property type="entry name" value="USP-like"/>
    <property type="match status" value="1"/>
</dbReference>
<dbReference type="PRINTS" id="PR01438">
    <property type="entry name" value="UNVRSLSTRESS"/>
</dbReference>